<keyword evidence="3" id="KW-1185">Reference proteome</keyword>
<evidence type="ECO:0000256" key="1">
    <source>
        <dbReference type="SAM" id="MobiDB-lite"/>
    </source>
</evidence>
<dbReference type="InterPro" id="IPR037217">
    <property type="entry name" value="Trp/Indoleamine_2_3_dOase-like"/>
</dbReference>
<comment type="caution">
    <text evidence="2">The sequence shown here is derived from an EMBL/GenBank/DDBJ whole genome shotgun (WGS) entry which is preliminary data.</text>
</comment>
<dbReference type="Gene3D" id="1.20.58.480">
    <property type="match status" value="1"/>
</dbReference>
<protein>
    <submittedName>
        <fullName evidence="2">Uncharacterized protein</fullName>
    </submittedName>
</protein>
<gene>
    <name evidence="2" type="ORF">GCM10010151_49570</name>
</gene>
<accession>A0ABN0X3D2</accession>
<feature type="region of interest" description="Disordered" evidence="1">
    <location>
        <begin position="1"/>
        <end position="64"/>
    </location>
</feature>
<name>A0ABN0X3D2_9ACTN</name>
<dbReference type="RefSeq" id="WP_252800306.1">
    <property type="nucleotide sequence ID" value="NZ_BAAABM010000045.1"/>
</dbReference>
<dbReference type="SUPFAM" id="SSF140959">
    <property type="entry name" value="Indolic compounds 2,3-dioxygenase-like"/>
    <property type="match status" value="1"/>
</dbReference>
<feature type="compositionally biased region" description="Polar residues" evidence="1">
    <location>
        <begin position="12"/>
        <end position="26"/>
    </location>
</feature>
<reference evidence="2 3" key="1">
    <citation type="journal article" date="2019" name="Int. J. Syst. Evol. Microbiol.">
        <title>The Global Catalogue of Microorganisms (GCM) 10K type strain sequencing project: providing services to taxonomists for standard genome sequencing and annotation.</title>
        <authorList>
            <consortium name="The Broad Institute Genomics Platform"/>
            <consortium name="The Broad Institute Genome Sequencing Center for Infectious Disease"/>
            <person name="Wu L."/>
            <person name="Ma J."/>
        </authorList>
    </citation>
    <scope>NUCLEOTIDE SEQUENCE [LARGE SCALE GENOMIC DNA]</scope>
    <source>
        <strain evidence="2 3">JCM 3146</strain>
    </source>
</reference>
<proteinExistence type="predicted"/>
<evidence type="ECO:0000313" key="2">
    <source>
        <dbReference type="EMBL" id="GAA0354073.1"/>
    </source>
</evidence>
<dbReference type="EMBL" id="BAAABM010000045">
    <property type="protein sequence ID" value="GAA0354073.1"/>
    <property type="molecule type" value="Genomic_DNA"/>
</dbReference>
<sequence>MADETAAVGSSPRPTEQIPTDHSTFSPGLFDVTPTGRTTLPMESTVGSSGAHRGSPDSRTENSDQAVIVRNAYTDSLRLAELLTLRRPRSVVGDLRPVLRDCDPRQADWADAQTRLRRANGVVGLLCQHVQVLDHLHREDFLAFRDRLGTASTAGSTYFGELSASPVTHEASC</sequence>
<evidence type="ECO:0000313" key="3">
    <source>
        <dbReference type="Proteomes" id="UP001501822"/>
    </source>
</evidence>
<dbReference type="Proteomes" id="UP001501822">
    <property type="component" value="Unassembled WGS sequence"/>
</dbReference>
<feature type="compositionally biased region" description="Polar residues" evidence="1">
    <location>
        <begin position="35"/>
        <end position="48"/>
    </location>
</feature>
<organism evidence="2 3">
    <name type="scientific">Actinoallomurus spadix</name>
    <dbReference type="NCBI Taxonomy" id="79912"/>
    <lineage>
        <taxon>Bacteria</taxon>
        <taxon>Bacillati</taxon>
        <taxon>Actinomycetota</taxon>
        <taxon>Actinomycetes</taxon>
        <taxon>Streptosporangiales</taxon>
        <taxon>Thermomonosporaceae</taxon>
        <taxon>Actinoallomurus</taxon>
    </lineage>
</organism>